<evidence type="ECO:0000256" key="1">
    <source>
        <dbReference type="SAM" id="MobiDB-lite"/>
    </source>
</evidence>
<feature type="region of interest" description="Disordered" evidence="1">
    <location>
        <begin position="1"/>
        <end position="20"/>
    </location>
</feature>
<gene>
    <name evidence="2" type="ORF">WISP_13216</name>
</gene>
<reference evidence="2" key="1">
    <citation type="submission" date="2019-10" db="EMBL/GenBank/DDBJ databases">
        <authorList>
            <person name="Soares A.E.R."/>
            <person name="Aleixo A."/>
            <person name="Schneider P."/>
            <person name="Miyaki C.Y."/>
            <person name="Schneider M.P."/>
            <person name="Mello C."/>
            <person name="Vasconcelos A.T.R."/>
        </authorList>
    </citation>
    <scope>NUCLEOTIDE SEQUENCE</scope>
    <source>
        <tissue evidence="2">Muscle</tissue>
    </source>
</reference>
<sequence>MWSHQYQVEDTSSHFSSPAGHSIPDNAKVPLAFLTAKTHYWLMFNLVFITNPVSFSTKLMLYLLQNLYYETEMNQEELSKSLYDKTKCKKKINLFVYTELYVSIMKITQVPQIISRPPSQDNGVKEFLFEELRDTSKSTALILMGDFYLPEVTWEHHTAGTTWARRFLKNLGDNFMEQVLRKLTQKDAPLDLLLVKREEFMSQVKIGGHLGHSNHKVIKFKISVERRKSASKTSALDMKKADFRLLREFMNEGSRGSQYSELEHHDCENDQFPNHPEIVWDLLLQLDPYKSMGPDGIHPRILKMLADAIAL</sequence>
<comment type="caution">
    <text evidence="2">The sequence shown here is derived from an EMBL/GenBank/DDBJ whole genome shotgun (WGS) entry which is preliminary data.</text>
</comment>
<accession>A0ABQ9DW21</accession>
<feature type="compositionally biased region" description="Polar residues" evidence="1">
    <location>
        <begin position="1"/>
        <end position="16"/>
    </location>
</feature>
<dbReference type="PANTHER" id="PTHR33395">
    <property type="entry name" value="TRANSCRIPTASE, PUTATIVE-RELATED-RELATED"/>
    <property type="match status" value="1"/>
</dbReference>
<proteinExistence type="predicted"/>
<protein>
    <submittedName>
        <fullName evidence="2">Uncharacterized protein</fullName>
    </submittedName>
</protein>
<dbReference type="EMBL" id="WHWB01032153">
    <property type="protein sequence ID" value="KAJ7426731.1"/>
    <property type="molecule type" value="Genomic_DNA"/>
</dbReference>
<evidence type="ECO:0000313" key="3">
    <source>
        <dbReference type="Proteomes" id="UP001145742"/>
    </source>
</evidence>
<name>A0ABQ9DW21_9PASS</name>
<keyword evidence="3" id="KW-1185">Reference proteome</keyword>
<dbReference type="Proteomes" id="UP001145742">
    <property type="component" value="Unassembled WGS sequence"/>
</dbReference>
<organism evidence="2 3">
    <name type="scientific">Willisornis vidua</name>
    <name type="common">Xingu scale-backed antbird</name>
    <dbReference type="NCBI Taxonomy" id="1566151"/>
    <lineage>
        <taxon>Eukaryota</taxon>
        <taxon>Metazoa</taxon>
        <taxon>Chordata</taxon>
        <taxon>Craniata</taxon>
        <taxon>Vertebrata</taxon>
        <taxon>Euteleostomi</taxon>
        <taxon>Archelosauria</taxon>
        <taxon>Archosauria</taxon>
        <taxon>Dinosauria</taxon>
        <taxon>Saurischia</taxon>
        <taxon>Theropoda</taxon>
        <taxon>Coelurosauria</taxon>
        <taxon>Aves</taxon>
        <taxon>Neognathae</taxon>
        <taxon>Neoaves</taxon>
        <taxon>Telluraves</taxon>
        <taxon>Australaves</taxon>
        <taxon>Passeriformes</taxon>
        <taxon>Thamnophilidae</taxon>
        <taxon>Willisornis</taxon>
    </lineage>
</organism>
<evidence type="ECO:0000313" key="2">
    <source>
        <dbReference type="EMBL" id="KAJ7426731.1"/>
    </source>
</evidence>
<dbReference type="PANTHER" id="PTHR33395:SF22">
    <property type="entry name" value="REVERSE TRANSCRIPTASE DOMAIN-CONTAINING PROTEIN"/>
    <property type="match status" value="1"/>
</dbReference>